<dbReference type="SMART" id="SM00701">
    <property type="entry name" value="PGRP"/>
    <property type="match status" value="1"/>
</dbReference>
<dbReference type="PANTHER" id="PTHR11022">
    <property type="entry name" value="PEPTIDOGLYCAN RECOGNITION PROTEIN"/>
    <property type="match status" value="1"/>
</dbReference>
<feature type="domain" description="N-acetylmuramoyl-L-alanine amidase" evidence="7">
    <location>
        <begin position="69"/>
        <end position="206"/>
    </location>
</feature>
<dbReference type="GO" id="GO:0042834">
    <property type="term" value="F:peptidoglycan binding"/>
    <property type="evidence" value="ECO:0007669"/>
    <property type="project" value="InterPro"/>
</dbReference>
<dbReference type="GO" id="GO:0009253">
    <property type="term" value="P:peptidoglycan catabolic process"/>
    <property type="evidence" value="ECO:0007669"/>
    <property type="project" value="InterPro"/>
</dbReference>
<evidence type="ECO:0000256" key="4">
    <source>
        <dbReference type="ARBA" id="ARBA00022859"/>
    </source>
</evidence>
<proteinExistence type="evidence at transcript level"/>
<evidence type="ECO:0000313" key="9">
    <source>
        <dbReference type="EMBL" id="AIY24628.1"/>
    </source>
</evidence>
<organism evidence="9">
    <name type="scientific">Graminella nigrifrons</name>
    <name type="common">Blackfaced leafhopper</name>
    <dbReference type="NCBI Taxonomy" id="30127"/>
    <lineage>
        <taxon>Eukaryota</taxon>
        <taxon>Metazoa</taxon>
        <taxon>Ecdysozoa</taxon>
        <taxon>Arthropoda</taxon>
        <taxon>Hexapoda</taxon>
        <taxon>Insecta</taxon>
        <taxon>Pterygota</taxon>
        <taxon>Neoptera</taxon>
        <taxon>Paraneoptera</taxon>
        <taxon>Hemiptera</taxon>
        <taxon>Auchenorrhyncha</taxon>
        <taxon>Membracoidea</taxon>
        <taxon>Cicadellidae</taxon>
        <taxon>Deltocephalinae</taxon>
        <taxon>Deltocephalini</taxon>
        <taxon>Graminella</taxon>
    </lineage>
</organism>
<evidence type="ECO:0000256" key="6">
    <source>
        <dbReference type="PIRSR" id="PIRSR037945-1"/>
    </source>
</evidence>
<dbReference type="Pfam" id="PF01510">
    <property type="entry name" value="Amidase_2"/>
    <property type="match status" value="1"/>
</dbReference>
<dbReference type="PIRSF" id="PIRSF037945">
    <property type="entry name" value="PGRPs"/>
    <property type="match status" value="1"/>
</dbReference>
<evidence type="ECO:0000256" key="5">
    <source>
        <dbReference type="ARBA" id="ARBA00023157"/>
    </source>
</evidence>
<protein>
    <submittedName>
        <fullName evidence="9">Peptidoglycan recognition protein LB</fullName>
    </submittedName>
</protein>
<evidence type="ECO:0000256" key="2">
    <source>
        <dbReference type="ARBA" id="ARBA00022588"/>
    </source>
</evidence>
<evidence type="ECO:0000259" key="8">
    <source>
        <dbReference type="SMART" id="SM00701"/>
    </source>
</evidence>
<dbReference type="PANTHER" id="PTHR11022:SF77">
    <property type="entry name" value="PEPTIDOGLYCAN-RECOGNITION PROTEIN LB"/>
    <property type="match status" value="1"/>
</dbReference>
<keyword evidence="5" id="KW-1015">Disulfide bond</keyword>
<evidence type="ECO:0000256" key="3">
    <source>
        <dbReference type="ARBA" id="ARBA00022729"/>
    </source>
</evidence>
<dbReference type="InterPro" id="IPR002502">
    <property type="entry name" value="Amidase_domain"/>
</dbReference>
<name>A0A0A7DVU2_GRANI</name>
<sequence length="230" mass="25460">DSSQLIVQTSLLVSESAVSARAMAGDSTASCACATVTHLLVMSLTVMSSPCETGECTLTIVPRQEWGAREPKATEPMANPVDTVVIHHTYIPPACSTVDKCEAAMRAIQNYHMDDRGWDDIGYSFAIGLDRVFEGRGWSRVGAHAPPYNRRSIGIVFIGDYMETVPSEAMLCQSRQLIDYGVSNGYIRPDYQLIGHRQARDTLCPGDKLYELIRTWSHWANLPVVSYEVR</sequence>
<dbReference type="InterPro" id="IPR017331">
    <property type="entry name" value="Peptidoglycan_recognition"/>
</dbReference>
<comment type="similarity">
    <text evidence="1">Belongs to the N-acetylmuramoyl-L-alanine amidase 2 family.</text>
</comment>
<dbReference type="GO" id="GO:0008745">
    <property type="term" value="F:N-acetylmuramoyl-L-alanine amidase activity"/>
    <property type="evidence" value="ECO:0007669"/>
    <property type="project" value="InterPro"/>
</dbReference>
<feature type="disulfide bond" evidence="6">
    <location>
        <begin position="95"/>
        <end position="101"/>
    </location>
</feature>
<evidence type="ECO:0000259" key="7">
    <source>
        <dbReference type="SMART" id="SM00644"/>
    </source>
</evidence>
<dbReference type="Gene3D" id="3.40.80.10">
    <property type="entry name" value="Peptidoglycan recognition protein-like"/>
    <property type="match status" value="1"/>
</dbReference>
<dbReference type="InterPro" id="IPR036505">
    <property type="entry name" value="Amidase/PGRP_sf"/>
</dbReference>
<feature type="non-terminal residue" evidence="9">
    <location>
        <position position="1"/>
    </location>
</feature>
<accession>A0A0A7DVU2</accession>
<evidence type="ECO:0000256" key="1">
    <source>
        <dbReference type="ARBA" id="ARBA00007553"/>
    </source>
</evidence>
<keyword evidence="3" id="KW-0732">Signal</keyword>
<dbReference type="GO" id="GO:0008270">
    <property type="term" value="F:zinc ion binding"/>
    <property type="evidence" value="ECO:0007669"/>
    <property type="project" value="InterPro"/>
</dbReference>
<keyword evidence="4" id="KW-0391">Immunity</keyword>
<dbReference type="CDD" id="cd06583">
    <property type="entry name" value="PGRP"/>
    <property type="match status" value="1"/>
</dbReference>
<keyword evidence="2" id="KW-0399">Innate immunity</keyword>
<reference evidence="9" key="1">
    <citation type="submission" date="2013-12" db="EMBL/GenBank/DDBJ databases">
        <title>Differential expression of immune response transcripts in Graminella nigrifrons against Maize fine streak virus challenge.</title>
        <authorList>
            <person name="Chen Y."/>
            <person name="Michel A.P."/>
            <person name="Redinbaugh M.G."/>
        </authorList>
    </citation>
    <scope>NUCLEOTIDE SEQUENCE</scope>
</reference>
<feature type="non-terminal residue" evidence="9">
    <location>
        <position position="230"/>
    </location>
</feature>
<dbReference type="InterPro" id="IPR006619">
    <property type="entry name" value="PGRP_domain_met/bac"/>
</dbReference>
<dbReference type="FunFam" id="3.40.80.10:FF:000001">
    <property type="entry name" value="Peptidoglycan recognition protein 1"/>
    <property type="match status" value="1"/>
</dbReference>
<dbReference type="GO" id="GO:0045087">
    <property type="term" value="P:innate immune response"/>
    <property type="evidence" value="ECO:0007669"/>
    <property type="project" value="UniProtKB-KW"/>
</dbReference>
<dbReference type="SMART" id="SM00644">
    <property type="entry name" value="Ami_2"/>
    <property type="match status" value="1"/>
</dbReference>
<dbReference type="EMBL" id="KF986378">
    <property type="protein sequence ID" value="AIY24628.1"/>
    <property type="molecule type" value="mRNA"/>
</dbReference>
<dbReference type="SUPFAM" id="SSF55846">
    <property type="entry name" value="N-acetylmuramoyl-L-alanine amidase-like"/>
    <property type="match status" value="1"/>
</dbReference>
<dbReference type="InterPro" id="IPR015510">
    <property type="entry name" value="PGRP"/>
</dbReference>
<dbReference type="AlphaFoldDB" id="A0A0A7DVU2"/>
<feature type="domain" description="Peptidoglycan recognition protein family" evidence="8">
    <location>
        <begin position="58"/>
        <end position="200"/>
    </location>
</feature>